<proteinExistence type="predicted"/>
<reference evidence="2" key="1">
    <citation type="submission" date="2015-01" db="EMBL/GenBank/DDBJ databases">
        <authorList>
            <person name="Andreevskaya M."/>
        </authorList>
    </citation>
    <scope>NUCLEOTIDE SEQUENCE [LARGE SCALE GENOMIC DNA]</scope>
    <source>
        <strain evidence="2">MKFS47</strain>
    </source>
</reference>
<dbReference type="KEGG" id="lpk:LACPI_0344"/>
<dbReference type="HOGENOM" id="CLU_2479455_0_0_9"/>
<organism evidence="1 2">
    <name type="scientific">Pseudolactococcus piscium MKFS47</name>
    <dbReference type="NCBI Taxonomy" id="297352"/>
    <lineage>
        <taxon>Bacteria</taxon>
        <taxon>Bacillati</taxon>
        <taxon>Bacillota</taxon>
        <taxon>Bacilli</taxon>
        <taxon>Lactobacillales</taxon>
        <taxon>Streptococcaceae</taxon>
        <taxon>Pseudolactococcus</taxon>
    </lineage>
</organism>
<protein>
    <recommendedName>
        <fullName evidence="3">ABC transporter permease</fullName>
    </recommendedName>
</protein>
<dbReference type="EMBL" id="LN774769">
    <property type="protein sequence ID" value="CEN27544.1"/>
    <property type="molecule type" value="Genomic_DNA"/>
</dbReference>
<dbReference type="AlphaFoldDB" id="A0A0D6DUA5"/>
<accession>A0A0D6DUA5</accession>
<gene>
    <name evidence="1" type="ORF">LACPI_0344</name>
</gene>
<evidence type="ECO:0008006" key="3">
    <source>
        <dbReference type="Google" id="ProtNLM"/>
    </source>
</evidence>
<sequence length="87" mass="9548">MKSPWQFVLSVVVGLTAILAIMMAALSLPAVHSGINQIPIGIVATTDATYQKVRVPLEEKGFKVTRFDTAKQAEKTIEERKIMGHLL</sequence>
<evidence type="ECO:0000313" key="2">
    <source>
        <dbReference type="Proteomes" id="UP000033166"/>
    </source>
</evidence>
<dbReference type="Proteomes" id="UP000033166">
    <property type="component" value="Chromosome I"/>
</dbReference>
<dbReference type="RefSeq" id="WP_047914811.1">
    <property type="nucleotide sequence ID" value="NZ_LN774769.1"/>
</dbReference>
<evidence type="ECO:0000313" key="1">
    <source>
        <dbReference type="EMBL" id="CEN27544.1"/>
    </source>
</evidence>
<name>A0A0D6DUA5_9LACT</name>